<evidence type="ECO:0000256" key="1">
    <source>
        <dbReference type="SAM" id="SignalP"/>
    </source>
</evidence>
<sequence>MAKTSTLTCIFIFYITLDLAKVQHIDSLKFLKTKWMTHLGCFSVNGLGDSKNVKMTNITNNQPKICSRQCRNWNFFALLDSGCFCFNDEKYRNLEESKSNKCQRRCPDYTDRMYCGSTDMYYVNIYRHEQDLPKNVKDQNFECLTVSRHIMHKDIKQMPCNKAVSFICSGRDKPAEQQFPFKKAKLFCENLHSRLINSNESLPQIAKDNTYYWVGTFRQLVYHHDEITVHPSTLKKSYVWKSTQDIYTQQSTTKRESTFDLVNMSMMNTKRSTWTASTTSKSTKTEVYPEDINCGIFCIGMVL</sequence>
<name>A0A8S3QTL1_MYTED</name>
<dbReference type="AlphaFoldDB" id="A0A8S3QTL1"/>
<dbReference type="EMBL" id="CAJPWZ010000656">
    <property type="protein sequence ID" value="CAG2197915.1"/>
    <property type="molecule type" value="Genomic_DNA"/>
</dbReference>
<keyword evidence="4" id="KW-1185">Reference proteome</keyword>
<feature type="signal peptide" evidence="1">
    <location>
        <begin position="1"/>
        <end position="22"/>
    </location>
</feature>
<evidence type="ECO:0000313" key="3">
    <source>
        <dbReference type="EMBL" id="CAG2197915.1"/>
    </source>
</evidence>
<reference evidence="3" key="1">
    <citation type="submission" date="2021-03" db="EMBL/GenBank/DDBJ databases">
        <authorList>
            <person name="Bekaert M."/>
        </authorList>
    </citation>
    <scope>NUCLEOTIDE SEQUENCE</scope>
</reference>
<proteinExistence type="predicted"/>
<gene>
    <name evidence="3" type="ORF">MEDL_12710</name>
</gene>
<evidence type="ECO:0000313" key="4">
    <source>
        <dbReference type="Proteomes" id="UP000683360"/>
    </source>
</evidence>
<protein>
    <recommendedName>
        <fullName evidence="2">WSC domain-containing protein</fullName>
    </recommendedName>
</protein>
<feature type="domain" description="WSC" evidence="2">
    <location>
        <begin position="35"/>
        <end position="129"/>
    </location>
</feature>
<dbReference type="InterPro" id="IPR002889">
    <property type="entry name" value="WSC_carb-bd"/>
</dbReference>
<dbReference type="Proteomes" id="UP000683360">
    <property type="component" value="Unassembled WGS sequence"/>
</dbReference>
<evidence type="ECO:0000259" key="2">
    <source>
        <dbReference type="PROSITE" id="PS51212"/>
    </source>
</evidence>
<accession>A0A8S3QTL1</accession>
<feature type="chain" id="PRO_5035773876" description="WSC domain-containing protein" evidence="1">
    <location>
        <begin position="23"/>
        <end position="303"/>
    </location>
</feature>
<organism evidence="3 4">
    <name type="scientific">Mytilus edulis</name>
    <name type="common">Blue mussel</name>
    <dbReference type="NCBI Taxonomy" id="6550"/>
    <lineage>
        <taxon>Eukaryota</taxon>
        <taxon>Metazoa</taxon>
        <taxon>Spiralia</taxon>
        <taxon>Lophotrochozoa</taxon>
        <taxon>Mollusca</taxon>
        <taxon>Bivalvia</taxon>
        <taxon>Autobranchia</taxon>
        <taxon>Pteriomorphia</taxon>
        <taxon>Mytilida</taxon>
        <taxon>Mytiloidea</taxon>
        <taxon>Mytilidae</taxon>
        <taxon>Mytilinae</taxon>
        <taxon>Mytilus</taxon>
    </lineage>
</organism>
<dbReference type="PROSITE" id="PS51212">
    <property type="entry name" value="WSC"/>
    <property type="match status" value="1"/>
</dbReference>
<dbReference type="OrthoDB" id="6133722at2759"/>
<comment type="caution">
    <text evidence="3">The sequence shown here is derived from an EMBL/GenBank/DDBJ whole genome shotgun (WGS) entry which is preliminary data.</text>
</comment>
<keyword evidence="1" id="KW-0732">Signal</keyword>